<evidence type="ECO:0000256" key="5">
    <source>
        <dbReference type="ARBA" id="ARBA00023180"/>
    </source>
</evidence>
<reference evidence="9" key="1">
    <citation type="submission" date="2025-08" db="UniProtKB">
        <authorList>
            <consortium name="RefSeq"/>
        </authorList>
    </citation>
    <scope>IDENTIFICATION</scope>
    <source>
        <tissue evidence="9">Leaf</tissue>
    </source>
</reference>
<sequence>MAAPDKPSHPLHGLALLVLLCLVEFTVGGGGFTADLIHRDLPPSPFHDPFATWSDRMHSAARRSVSRACRLSAGHCPMIRSELAYSGGEYYMKVSVGSPPMETLAIADTGSDLSWTQCEPCVKCYRQKLPIFNPRNSSTYKTVQCPTRLCKSLDGARCGGGGNTGRACKYNYTYGDGSFTSGDVAMETFGIGTLPGGTITVPRIAFGCGHNNGGIFPNAGSGIIGLGGGPFSMISQMERFISGQFGYCLIPEFRNGTSKISFGKEAAVSGPGAVSTPLVSKTPNTYYYVNLEGLSVGKERLSCGNNSADSEAEESIKAVNMMVDSGTTLTFVPSQFFHNLKRAVADAIHLPRVPDPHGMLDLCYWSPGGEIDVPVVTLHFAGNADMALKEANTFAQFAEDLVCFTIMPTDSVPILGSLAQMEFKVGFDVRKRTVSFLATDCTAQ</sequence>
<dbReference type="InterPro" id="IPR051708">
    <property type="entry name" value="Plant_Aspart_Prot_A1"/>
</dbReference>
<dbReference type="InterPro" id="IPR033121">
    <property type="entry name" value="PEPTIDASE_A1"/>
</dbReference>
<keyword evidence="8" id="KW-1185">Reference proteome</keyword>
<dbReference type="InterPro" id="IPR034161">
    <property type="entry name" value="Pepsin-like_plant"/>
</dbReference>
<name>A0A8B8MZD1_9MYRT</name>
<dbReference type="InterPro" id="IPR021109">
    <property type="entry name" value="Peptidase_aspartic_dom_sf"/>
</dbReference>
<evidence type="ECO:0000256" key="2">
    <source>
        <dbReference type="ARBA" id="ARBA00022670"/>
    </source>
</evidence>
<keyword evidence="5" id="KW-0325">Glycoprotein</keyword>
<dbReference type="GO" id="GO:0005576">
    <property type="term" value="C:extracellular region"/>
    <property type="evidence" value="ECO:0007669"/>
    <property type="project" value="UniProtKB-SubCell"/>
</dbReference>
<dbReference type="AlphaFoldDB" id="A0A8B8MZD1"/>
<evidence type="ECO:0000256" key="1">
    <source>
        <dbReference type="ARBA" id="ARBA00007447"/>
    </source>
</evidence>
<dbReference type="InterPro" id="IPR032799">
    <property type="entry name" value="TAXi_C"/>
</dbReference>
<gene>
    <name evidence="9" type="primary">LOC115728989</name>
</gene>
<dbReference type="PROSITE" id="PS51767">
    <property type="entry name" value="PEPTIDASE_A1"/>
    <property type="match status" value="1"/>
</dbReference>
<evidence type="ECO:0000256" key="4">
    <source>
        <dbReference type="ARBA" id="ARBA00022801"/>
    </source>
</evidence>
<organism evidence="8 9">
    <name type="scientific">Rhodamnia argentea</name>
    <dbReference type="NCBI Taxonomy" id="178133"/>
    <lineage>
        <taxon>Eukaryota</taxon>
        <taxon>Viridiplantae</taxon>
        <taxon>Streptophyta</taxon>
        <taxon>Embryophyta</taxon>
        <taxon>Tracheophyta</taxon>
        <taxon>Spermatophyta</taxon>
        <taxon>Magnoliopsida</taxon>
        <taxon>eudicotyledons</taxon>
        <taxon>Gunneridae</taxon>
        <taxon>Pentapetalae</taxon>
        <taxon>rosids</taxon>
        <taxon>malvids</taxon>
        <taxon>Myrtales</taxon>
        <taxon>Myrtaceae</taxon>
        <taxon>Myrtoideae</taxon>
        <taxon>Myrteae</taxon>
        <taxon>Australasian group</taxon>
        <taxon>Rhodamnia</taxon>
    </lineage>
</organism>
<evidence type="ECO:0000259" key="7">
    <source>
        <dbReference type="PROSITE" id="PS51767"/>
    </source>
</evidence>
<dbReference type="GO" id="GO:0006508">
    <property type="term" value="P:proteolysis"/>
    <property type="evidence" value="ECO:0007669"/>
    <property type="project" value="UniProtKB-KW"/>
</dbReference>
<keyword evidence="3" id="KW-0064">Aspartyl protease</keyword>
<dbReference type="KEGG" id="rarg:115728989"/>
<dbReference type="RefSeq" id="XP_030515254.2">
    <property type="nucleotide sequence ID" value="XM_030659394.2"/>
</dbReference>
<feature type="signal peptide" evidence="6">
    <location>
        <begin position="1"/>
        <end position="28"/>
    </location>
</feature>
<dbReference type="Proteomes" id="UP000827889">
    <property type="component" value="Chromosome 3"/>
</dbReference>
<protein>
    <submittedName>
        <fullName evidence="9">Aspartic proteinase CDR1</fullName>
    </submittedName>
</protein>
<dbReference type="PANTHER" id="PTHR47967:SF128">
    <property type="entry name" value="ASPARTIC PROTEINASE CDR1-LIKE"/>
    <property type="match status" value="1"/>
</dbReference>
<evidence type="ECO:0000313" key="9">
    <source>
        <dbReference type="RefSeq" id="XP_030515254.2"/>
    </source>
</evidence>
<dbReference type="Pfam" id="PF14541">
    <property type="entry name" value="TAXi_C"/>
    <property type="match status" value="1"/>
</dbReference>
<keyword evidence="2" id="KW-0645">Protease</keyword>
<comment type="similarity">
    <text evidence="1">Belongs to the peptidase A1 family.</text>
</comment>
<dbReference type="InterPro" id="IPR001969">
    <property type="entry name" value="Aspartic_peptidase_AS"/>
</dbReference>
<feature type="domain" description="Peptidase A1" evidence="7">
    <location>
        <begin position="90"/>
        <end position="437"/>
    </location>
</feature>
<dbReference type="Pfam" id="PF14543">
    <property type="entry name" value="TAXi_N"/>
    <property type="match status" value="1"/>
</dbReference>
<dbReference type="SUPFAM" id="SSF50630">
    <property type="entry name" value="Acid proteases"/>
    <property type="match status" value="1"/>
</dbReference>
<proteinExistence type="inferred from homology"/>
<evidence type="ECO:0000313" key="8">
    <source>
        <dbReference type="Proteomes" id="UP000827889"/>
    </source>
</evidence>
<evidence type="ECO:0000256" key="3">
    <source>
        <dbReference type="ARBA" id="ARBA00022750"/>
    </source>
</evidence>
<accession>A0A8B8MZD1</accession>
<dbReference type="CDD" id="cd05476">
    <property type="entry name" value="pepsin_A_like_plant"/>
    <property type="match status" value="1"/>
</dbReference>
<dbReference type="PANTHER" id="PTHR47967">
    <property type="entry name" value="OS07G0603500 PROTEIN-RELATED"/>
    <property type="match status" value="1"/>
</dbReference>
<dbReference type="GeneID" id="115728989"/>
<keyword evidence="6" id="KW-0732">Signal</keyword>
<evidence type="ECO:0000256" key="6">
    <source>
        <dbReference type="SAM" id="SignalP"/>
    </source>
</evidence>
<dbReference type="GO" id="GO:0004190">
    <property type="term" value="F:aspartic-type endopeptidase activity"/>
    <property type="evidence" value="ECO:0007669"/>
    <property type="project" value="UniProtKB-KW"/>
</dbReference>
<dbReference type="InterPro" id="IPR032861">
    <property type="entry name" value="TAXi_N"/>
</dbReference>
<feature type="chain" id="PRO_5046218308" evidence="6">
    <location>
        <begin position="29"/>
        <end position="444"/>
    </location>
</feature>
<dbReference type="Gene3D" id="2.40.70.10">
    <property type="entry name" value="Acid Proteases"/>
    <property type="match status" value="2"/>
</dbReference>
<keyword evidence="4" id="KW-0378">Hydrolase</keyword>
<dbReference type="PROSITE" id="PS00141">
    <property type="entry name" value="ASP_PROTEASE"/>
    <property type="match status" value="1"/>
</dbReference>